<keyword evidence="7 15" id="KW-0548">Nucleotidyltransferase</keyword>
<evidence type="ECO:0000256" key="5">
    <source>
        <dbReference type="ARBA" id="ARBA00022643"/>
    </source>
</evidence>
<evidence type="ECO:0000256" key="8">
    <source>
        <dbReference type="ARBA" id="ARBA00022741"/>
    </source>
</evidence>
<dbReference type="NCBIfam" id="NF004162">
    <property type="entry name" value="PRK05627.1-5"/>
    <property type="match status" value="1"/>
</dbReference>
<evidence type="ECO:0000256" key="1">
    <source>
        <dbReference type="ARBA" id="ARBA00002121"/>
    </source>
</evidence>
<accession>A0A928BUK3</accession>
<dbReference type="CDD" id="cd02064">
    <property type="entry name" value="FAD_synthetase_N"/>
    <property type="match status" value="1"/>
</dbReference>
<proteinExistence type="inferred from homology"/>
<dbReference type="FunFam" id="3.40.50.620:FF:000021">
    <property type="entry name" value="Riboflavin biosynthesis protein"/>
    <property type="match status" value="1"/>
</dbReference>
<keyword evidence="10 15" id="KW-0274">FAD</keyword>
<dbReference type="PANTHER" id="PTHR22749">
    <property type="entry name" value="RIBOFLAVIN KINASE/FMN ADENYLYLTRANSFERASE"/>
    <property type="match status" value="1"/>
</dbReference>
<comment type="function">
    <text evidence="1">Catalyzes the phosphorylation of riboflavin to FMN followed by the adenylation of FMN to FAD.</text>
</comment>
<evidence type="ECO:0000256" key="2">
    <source>
        <dbReference type="ARBA" id="ARBA00004726"/>
    </source>
</evidence>
<evidence type="ECO:0000256" key="15">
    <source>
        <dbReference type="PIRNR" id="PIRNR004491"/>
    </source>
</evidence>
<dbReference type="GO" id="GO:0008531">
    <property type="term" value="F:riboflavin kinase activity"/>
    <property type="evidence" value="ECO:0007669"/>
    <property type="project" value="UniProtKB-UniRule"/>
</dbReference>
<evidence type="ECO:0000256" key="6">
    <source>
        <dbReference type="ARBA" id="ARBA00022679"/>
    </source>
</evidence>
<evidence type="ECO:0000256" key="7">
    <source>
        <dbReference type="ARBA" id="ARBA00022695"/>
    </source>
</evidence>
<evidence type="ECO:0000256" key="3">
    <source>
        <dbReference type="ARBA" id="ARBA00005201"/>
    </source>
</evidence>
<dbReference type="EMBL" id="SUYD01000016">
    <property type="protein sequence ID" value="MBE6267106.1"/>
    <property type="molecule type" value="Genomic_DNA"/>
</dbReference>
<dbReference type="InterPro" id="IPR002606">
    <property type="entry name" value="Riboflavin_kinase_bac"/>
</dbReference>
<feature type="domain" description="Riboflavin kinase" evidence="16">
    <location>
        <begin position="185"/>
        <end position="311"/>
    </location>
</feature>
<dbReference type="GO" id="GO:0003919">
    <property type="term" value="F:FMN adenylyltransferase activity"/>
    <property type="evidence" value="ECO:0007669"/>
    <property type="project" value="UniProtKB-UniRule"/>
</dbReference>
<evidence type="ECO:0000256" key="13">
    <source>
        <dbReference type="ARBA" id="ARBA00047880"/>
    </source>
</evidence>
<evidence type="ECO:0000256" key="10">
    <source>
        <dbReference type="ARBA" id="ARBA00022827"/>
    </source>
</evidence>
<comment type="similarity">
    <text evidence="15">Belongs to the ribF family.</text>
</comment>
<dbReference type="GO" id="GO:0009231">
    <property type="term" value="P:riboflavin biosynthetic process"/>
    <property type="evidence" value="ECO:0007669"/>
    <property type="project" value="InterPro"/>
</dbReference>
<evidence type="ECO:0000256" key="9">
    <source>
        <dbReference type="ARBA" id="ARBA00022777"/>
    </source>
</evidence>
<dbReference type="InterPro" id="IPR014729">
    <property type="entry name" value="Rossmann-like_a/b/a_fold"/>
</dbReference>
<keyword evidence="11 15" id="KW-0067">ATP-binding</keyword>
<name>A0A928BUK3_XYLRU</name>
<evidence type="ECO:0000313" key="18">
    <source>
        <dbReference type="Proteomes" id="UP000763088"/>
    </source>
</evidence>
<dbReference type="GO" id="GO:0006747">
    <property type="term" value="P:FAD biosynthetic process"/>
    <property type="evidence" value="ECO:0007669"/>
    <property type="project" value="UniProtKB-UniRule"/>
</dbReference>
<dbReference type="EC" id="2.7.7.2" evidence="15"/>
<dbReference type="GO" id="GO:0005524">
    <property type="term" value="F:ATP binding"/>
    <property type="evidence" value="ECO:0007669"/>
    <property type="project" value="UniProtKB-UniRule"/>
</dbReference>
<dbReference type="Gene3D" id="3.40.50.620">
    <property type="entry name" value="HUPs"/>
    <property type="match status" value="1"/>
</dbReference>
<dbReference type="InterPro" id="IPR015865">
    <property type="entry name" value="Riboflavin_kinase_bac/euk"/>
</dbReference>
<gene>
    <name evidence="17" type="ORF">E7102_11700</name>
</gene>
<dbReference type="SUPFAM" id="SSF52374">
    <property type="entry name" value="Nucleotidylyl transferase"/>
    <property type="match status" value="1"/>
</dbReference>
<comment type="caution">
    <text evidence="17">The sequence shown here is derived from an EMBL/GenBank/DDBJ whole genome shotgun (WGS) entry which is preliminary data.</text>
</comment>
<evidence type="ECO:0000259" key="16">
    <source>
        <dbReference type="SMART" id="SM00904"/>
    </source>
</evidence>
<keyword evidence="4 15" id="KW-0285">Flavoprotein</keyword>
<evidence type="ECO:0000256" key="12">
    <source>
        <dbReference type="ARBA" id="ARBA00023268"/>
    </source>
</evidence>
<dbReference type="Proteomes" id="UP000763088">
    <property type="component" value="Unassembled WGS sequence"/>
</dbReference>
<dbReference type="GO" id="GO:0009398">
    <property type="term" value="P:FMN biosynthetic process"/>
    <property type="evidence" value="ECO:0007669"/>
    <property type="project" value="UniProtKB-UniRule"/>
</dbReference>
<dbReference type="InterPro" id="IPR023465">
    <property type="entry name" value="Riboflavin_kinase_dom_sf"/>
</dbReference>
<sequence>MKIISDIENIKSLPECAATIGVFDGVHAGHQQIIQQMMADAKDYGYKSMAITFDRQPRELFDANYQPQLLTTLDEKKKLLGDCGVDYVVVIPFTMDMAQLSARDFMQQVLMQKLNVKLLRLGYDNRFGRGRTEGFDDYVRYGSEMNMKVYRGVPLQFEGYTEPVSSSLIRRLITENGNVDAAVTMLTRPYQFSGRVANGEHIGSTLGFPTANMEPEDANKLIPASGVYVVKVDLGDGKLRPAMMNIGTRPTFDGQKQTLEVNIFDFEGDLYGKQIAVDFIQRLRDERRFDSPEALVAQLEKDKQQVEQIFNQK</sequence>
<dbReference type="Pfam" id="PF06574">
    <property type="entry name" value="FAD_syn"/>
    <property type="match status" value="1"/>
</dbReference>
<comment type="pathway">
    <text evidence="2 15">Cofactor biosynthesis; FAD biosynthesis; FAD from FMN: step 1/1.</text>
</comment>
<evidence type="ECO:0000256" key="11">
    <source>
        <dbReference type="ARBA" id="ARBA00022840"/>
    </source>
</evidence>
<keyword evidence="5 15" id="KW-0288">FMN</keyword>
<dbReference type="EC" id="2.7.1.26" evidence="15"/>
<dbReference type="Pfam" id="PF01687">
    <property type="entry name" value="Flavokinase"/>
    <property type="match status" value="1"/>
</dbReference>
<evidence type="ECO:0000256" key="14">
    <source>
        <dbReference type="ARBA" id="ARBA00049494"/>
    </source>
</evidence>
<keyword evidence="8 15" id="KW-0547">Nucleotide-binding</keyword>
<comment type="catalytic activity">
    <reaction evidence="13 15">
        <text>riboflavin + ATP = FMN + ADP + H(+)</text>
        <dbReference type="Rhea" id="RHEA:14357"/>
        <dbReference type="ChEBI" id="CHEBI:15378"/>
        <dbReference type="ChEBI" id="CHEBI:30616"/>
        <dbReference type="ChEBI" id="CHEBI:57986"/>
        <dbReference type="ChEBI" id="CHEBI:58210"/>
        <dbReference type="ChEBI" id="CHEBI:456216"/>
        <dbReference type="EC" id="2.7.1.26"/>
    </reaction>
</comment>
<keyword evidence="9 15" id="KW-0418">Kinase</keyword>
<reference evidence="17" key="1">
    <citation type="submission" date="2019-04" db="EMBL/GenBank/DDBJ databases">
        <title>Evolution of Biomass-Degrading Anaerobic Consortia Revealed by Metagenomics.</title>
        <authorList>
            <person name="Peng X."/>
        </authorList>
    </citation>
    <scope>NUCLEOTIDE SEQUENCE</scope>
    <source>
        <strain evidence="17">SIG141</strain>
    </source>
</reference>
<evidence type="ECO:0000256" key="4">
    <source>
        <dbReference type="ARBA" id="ARBA00022630"/>
    </source>
</evidence>
<keyword evidence="6 15" id="KW-0808">Transferase</keyword>
<protein>
    <recommendedName>
        <fullName evidence="15">Riboflavin biosynthesis protein</fullName>
    </recommendedName>
    <domain>
        <recommendedName>
            <fullName evidence="15">Riboflavin kinase</fullName>
            <ecNumber evidence="15">2.7.1.26</ecNumber>
        </recommendedName>
        <alternativeName>
            <fullName evidence="15">Flavokinase</fullName>
        </alternativeName>
    </domain>
    <domain>
        <recommendedName>
            <fullName evidence="15">FMN adenylyltransferase</fullName>
            <ecNumber evidence="15">2.7.7.2</ecNumber>
        </recommendedName>
        <alternativeName>
            <fullName evidence="15">FAD pyrophosphorylase</fullName>
        </alternativeName>
        <alternativeName>
            <fullName evidence="15">FAD synthase</fullName>
        </alternativeName>
    </domain>
</protein>
<dbReference type="PIRSF" id="PIRSF004491">
    <property type="entry name" value="FAD_Synth"/>
    <property type="match status" value="1"/>
</dbReference>
<dbReference type="NCBIfam" id="NF004160">
    <property type="entry name" value="PRK05627.1-3"/>
    <property type="match status" value="1"/>
</dbReference>
<dbReference type="InterPro" id="IPR023468">
    <property type="entry name" value="Riboflavin_kinase"/>
</dbReference>
<dbReference type="PANTHER" id="PTHR22749:SF6">
    <property type="entry name" value="RIBOFLAVIN KINASE"/>
    <property type="match status" value="1"/>
</dbReference>
<dbReference type="InterPro" id="IPR015864">
    <property type="entry name" value="FAD_synthase"/>
</dbReference>
<comment type="catalytic activity">
    <reaction evidence="14 15">
        <text>FMN + ATP + H(+) = FAD + diphosphate</text>
        <dbReference type="Rhea" id="RHEA:17237"/>
        <dbReference type="ChEBI" id="CHEBI:15378"/>
        <dbReference type="ChEBI" id="CHEBI:30616"/>
        <dbReference type="ChEBI" id="CHEBI:33019"/>
        <dbReference type="ChEBI" id="CHEBI:57692"/>
        <dbReference type="ChEBI" id="CHEBI:58210"/>
        <dbReference type="EC" id="2.7.7.2"/>
    </reaction>
</comment>
<comment type="pathway">
    <text evidence="3 15">Cofactor biosynthesis; FMN biosynthesis; FMN from riboflavin (ATP route): step 1/1.</text>
</comment>
<dbReference type="SUPFAM" id="SSF82114">
    <property type="entry name" value="Riboflavin kinase-like"/>
    <property type="match status" value="1"/>
</dbReference>
<keyword evidence="12" id="KW-0511">Multifunctional enzyme</keyword>
<dbReference type="AlphaFoldDB" id="A0A928BUK3"/>
<dbReference type="FunFam" id="2.40.30.30:FF:000003">
    <property type="entry name" value="Riboflavin biosynthesis protein"/>
    <property type="match status" value="1"/>
</dbReference>
<organism evidence="17 18">
    <name type="scientific">Xylanibacter ruminicola</name>
    <name type="common">Prevotella ruminicola</name>
    <dbReference type="NCBI Taxonomy" id="839"/>
    <lineage>
        <taxon>Bacteria</taxon>
        <taxon>Pseudomonadati</taxon>
        <taxon>Bacteroidota</taxon>
        <taxon>Bacteroidia</taxon>
        <taxon>Bacteroidales</taxon>
        <taxon>Prevotellaceae</taxon>
        <taxon>Xylanibacter</taxon>
    </lineage>
</organism>
<evidence type="ECO:0000313" key="17">
    <source>
        <dbReference type="EMBL" id="MBE6267106.1"/>
    </source>
</evidence>
<dbReference type="SMART" id="SM00904">
    <property type="entry name" value="Flavokinase"/>
    <property type="match status" value="1"/>
</dbReference>
<dbReference type="Gene3D" id="2.40.30.30">
    <property type="entry name" value="Riboflavin kinase-like"/>
    <property type="match status" value="1"/>
</dbReference>
<dbReference type="NCBIfam" id="TIGR00083">
    <property type="entry name" value="ribF"/>
    <property type="match status" value="1"/>
</dbReference>